<dbReference type="EMBL" id="JH817665">
    <property type="protein sequence ID" value="EKC38606.1"/>
    <property type="molecule type" value="Genomic_DNA"/>
</dbReference>
<dbReference type="HOGENOM" id="CLU_2560510_0_0_1"/>
<gene>
    <name evidence="1" type="ORF">CGI_10025963</name>
</gene>
<name>K1RV52_MAGGI</name>
<dbReference type="InParanoid" id="K1RV52"/>
<sequence>MWTQCRLDVGQQVRILMKPFFFAFDMDKARKVPHFATQQTTSNPPETTSSTFAADVMKRDKQLTFTMRECFSSYTTALIIED</sequence>
<accession>K1RV52</accession>
<organism evidence="1">
    <name type="scientific">Magallana gigas</name>
    <name type="common">Pacific oyster</name>
    <name type="synonym">Crassostrea gigas</name>
    <dbReference type="NCBI Taxonomy" id="29159"/>
    <lineage>
        <taxon>Eukaryota</taxon>
        <taxon>Metazoa</taxon>
        <taxon>Spiralia</taxon>
        <taxon>Lophotrochozoa</taxon>
        <taxon>Mollusca</taxon>
        <taxon>Bivalvia</taxon>
        <taxon>Autobranchia</taxon>
        <taxon>Pteriomorphia</taxon>
        <taxon>Ostreida</taxon>
        <taxon>Ostreoidea</taxon>
        <taxon>Ostreidae</taxon>
        <taxon>Magallana</taxon>
    </lineage>
</organism>
<evidence type="ECO:0000313" key="1">
    <source>
        <dbReference type="EMBL" id="EKC38606.1"/>
    </source>
</evidence>
<proteinExistence type="predicted"/>
<reference evidence="1" key="1">
    <citation type="journal article" date="2012" name="Nature">
        <title>The oyster genome reveals stress adaptation and complexity of shell formation.</title>
        <authorList>
            <person name="Zhang G."/>
            <person name="Fang X."/>
            <person name="Guo X."/>
            <person name="Li L."/>
            <person name="Luo R."/>
            <person name="Xu F."/>
            <person name="Yang P."/>
            <person name="Zhang L."/>
            <person name="Wang X."/>
            <person name="Qi H."/>
            <person name="Xiong Z."/>
            <person name="Que H."/>
            <person name="Xie Y."/>
            <person name="Holland P.W."/>
            <person name="Paps J."/>
            <person name="Zhu Y."/>
            <person name="Wu F."/>
            <person name="Chen Y."/>
            <person name="Wang J."/>
            <person name="Peng C."/>
            <person name="Meng J."/>
            <person name="Yang L."/>
            <person name="Liu J."/>
            <person name="Wen B."/>
            <person name="Zhang N."/>
            <person name="Huang Z."/>
            <person name="Zhu Q."/>
            <person name="Feng Y."/>
            <person name="Mount A."/>
            <person name="Hedgecock D."/>
            <person name="Xu Z."/>
            <person name="Liu Y."/>
            <person name="Domazet-Loso T."/>
            <person name="Du Y."/>
            <person name="Sun X."/>
            <person name="Zhang S."/>
            <person name="Liu B."/>
            <person name="Cheng P."/>
            <person name="Jiang X."/>
            <person name="Li J."/>
            <person name="Fan D."/>
            <person name="Wang W."/>
            <person name="Fu W."/>
            <person name="Wang T."/>
            <person name="Wang B."/>
            <person name="Zhang J."/>
            <person name="Peng Z."/>
            <person name="Li Y."/>
            <person name="Li N."/>
            <person name="Wang J."/>
            <person name="Chen M."/>
            <person name="He Y."/>
            <person name="Tan F."/>
            <person name="Song X."/>
            <person name="Zheng Q."/>
            <person name="Huang R."/>
            <person name="Yang H."/>
            <person name="Du X."/>
            <person name="Chen L."/>
            <person name="Yang M."/>
            <person name="Gaffney P.M."/>
            <person name="Wang S."/>
            <person name="Luo L."/>
            <person name="She Z."/>
            <person name="Ming Y."/>
            <person name="Huang W."/>
            <person name="Zhang S."/>
            <person name="Huang B."/>
            <person name="Zhang Y."/>
            <person name="Qu T."/>
            <person name="Ni P."/>
            <person name="Miao G."/>
            <person name="Wang J."/>
            <person name="Wang Q."/>
            <person name="Steinberg C.E."/>
            <person name="Wang H."/>
            <person name="Li N."/>
            <person name="Qian L."/>
            <person name="Zhang G."/>
            <person name="Li Y."/>
            <person name="Yang H."/>
            <person name="Liu X."/>
            <person name="Wang J."/>
            <person name="Yin Y."/>
            <person name="Wang J."/>
        </authorList>
    </citation>
    <scope>NUCLEOTIDE SEQUENCE [LARGE SCALE GENOMIC DNA]</scope>
    <source>
        <strain evidence="1">05x7-T-G4-1.051#20</strain>
    </source>
</reference>
<protein>
    <submittedName>
        <fullName evidence="1">Uncharacterized protein</fullName>
    </submittedName>
</protein>
<dbReference type="AlphaFoldDB" id="K1RV52"/>